<reference evidence="3" key="1">
    <citation type="submission" date="2020-08" db="EMBL/GenBank/DDBJ databases">
        <title>Genome public.</title>
        <authorList>
            <person name="Liu C."/>
            <person name="Sun Q."/>
        </authorList>
    </citation>
    <scope>NUCLEOTIDE SEQUENCE</scope>
    <source>
        <strain evidence="3">NSJ-55</strain>
    </source>
</reference>
<proteinExistence type="predicted"/>
<evidence type="ECO:0000313" key="3">
    <source>
        <dbReference type="EMBL" id="MBC5690493.1"/>
    </source>
</evidence>
<feature type="region of interest" description="Disordered" evidence="1">
    <location>
        <begin position="237"/>
        <end position="256"/>
    </location>
</feature>
<dbReference type="EMBL" id="JACOPF010000005">
    <property type="protein sequence ID" value="MBC5690493.1"/>
    <property type="molecule type" value="Genomic_DNA"/>
</dbReference>
<gene>
    <name evidence="3" type="ORF">H8S37_16395</name>
</gene>
<keyword evidence="4" id="KW-1185">Reference proteome</keyword>
<evidence type="ECO:0000256" key="2">
    <source>
        <dbReference type="SAM" id="Phobius"/>
    </source>
</evidence>
<name>A0A923LKF4_9FIRM</name>
<accession>A0A923LKF4</accession>
<evidence type="ECO:0000313" key="4">
    <source>
        <dbReference type="Proteomes" id="UP000652477"/>
    </source>
</evidence>
<dbReference type="Proteomes" id="UP000652477">
    <property type="component" value="Unassembled WGS sequence"/>
</dbReference>
<feature type="transmembrane region" description="Helical" evidence="2">
    <location>
        <begin position="137"/>
        <end position="161"/>
    </location>
</feature>
<dbReference type="RefSeq" id="WP_186877142.1">
    <property type="nucleotide sequence ID" value="NZ_JACOPF010000005.1"/>
</dbReference>
<keyword evidence="2" id="KW-0472">Membrane</keyword>
<feature type="transmembrane region" description="Helical" evidence="2">
    <location>
        <begin position="102"/>
        <end position="125"/>
    </location>
</feature>
<dbReference type="AlphaFoldDB" id="A0A923LKF4"/>
<keyword evidence="2" id="KW-1133">Transmembrane helix</keyword>
<dbReference type="InterPro" id="IPR018770">
    <property type="entry name" value="ChloroindolylP_hydrolase"/>
</dbReference>
<sequence>MAGRDWERFGDEIRRTIQDAVDSRDFGRLNQTITDTINNAVGNIKEGVKNGGWYGTKEYERTAAGEKKSCRKSWEEPLQKEAVKEKRLLYLKGTSTKIGGTFLCVTGYAFGAVSLILFVILLVASGMAGDFGLPFKAAAIFLAVLLIGCGIMAGVGTSMLGKIKRFRTYIRAIGGREYCEIKELSSQSGKSARYIVKDLEDMIEKGWFCQGHLDMQKTCLMVSEDAYNQYKELMERQNRQRTEEENMRSRKEEEEKRLSPQVQEVIRAGEEYVRKIRQCNDAIPGEEISAKISHMELLIGRIFDRVKQAPESVADIRRLMEYYLPTTVKLLEAYEELDAQPIQGENITSSKTEIEKTLDTLNIAFEKLLDDLFQDTAWDVSSDISVLHTMLAQEGLTEDEISGK</sequence>
<dbReference type="Pfam" id="PF10112">
    <property type="entry name" value="Halogen_Hydrol"/>
    <property type="match status" value="1"/>
</dbReference>
<protein>
    <submittedName>
        <fullName evidence="3">5-bromo-4-chloroindolyl phosphate hydrolysis family protein</fullName>
    </submittedName>
</protein>
<keyword evidence="2" id="KW-0812">Transmembrane</keyword>
<evidence type="ECO:0000256" key="1">
    <source>
        <dbReference type="SAM" id="MobiDB-lite"/>
    </source>
</evidence>
<comment type="caution">
    <text evidence="3">The sequence shown here is derived from an EMBL/GenBank/DDBJ whole genome shotgun (WGS) entry which is preliminary data.</text>
</comment>
<organism evidence="3 4">
    <name type="scientific">Mediterraneibacter hominis</name>
    <dbReference type="NCBI Taxonomy" id="2763054"/>
    <lineage>
        <taxon>Bacteria</taxon>
        <taxon>Bacillati</taxon>
        <taxon>Bacillota</taxon>
        <taxon>Clostridia</taxon>
        <taxon>Lachnospirales</taxon>
        <taxon>Lachnospiraceae</taxon>
        <taxon>Mediterraneibacter</taxon>
    </lineage>
</organism>